<accession>A0A022R7L4</accession>
<gene>
    <name evidence="10" type="ORF">MIMGU_mgv1a021814mg</name>
</gene>
<keyword evidence="5" id="KW-0677">Repeat</keyword>
<keyword evidence="3" id="KW-0812">Transmembrane</keyword>
<keyword evidence="2" id="KW-0433">Leucine-rich repeat</keyword>
<dbReference type="Proteomes" id="UP000030748">
    <property type="component" value="Unassembled WGS sequence"/>
</dbReference>
<dbReference type="FunFam" id="3.80.10.10:FF:000129">
    <property type="entry name" value="Leucine-rich repeat receptor-like kinase"/>
    <property type="match status" value="1"/>
</dbReference>
<dbReference type="EMBL" id="KI630592">
    <property type="protein sequence ID" value="EYU36241.1"/>
    <property type="molecule type" value="Genomic_DNA"/>
</dbReference>
<dbReference type="Pfam" id="PF00560">
    <property type="entry name" value="LRR_1"/>
    <property type="match status" value="1"/>
</dbReference>
<dbReference type="InterPro" id="IPR032675">
    <property type="entry name" value="LRR_dom_sf"/>
</dbReference>
<evidence type="ECO:0000256" key="2">
    <source>
        <dbReference type="ARBA" id="ARBA00022614"/>
    </source>
</evidence>
<dbReference type="AlphaFoldDB" id="A0A022R7L4"/>
<dbReference type="eggNOG" id="ENOG502QVXJ">
    <property type="taxonomic scope" value="Eukaryota"/>
</dbReference>
<feature type="non-terminal residue" evidence="10">
    <location>
        <position position="522"/>
    </location>
</feature>
<dbReference type="InterPro" id="IPR001611">
    <property type="entry name" value="Leu-rich_rpt"/>
</dbReference>
<keyword evidence="7" id="KW-0472">Membrane</keyword>
<evidence type="ECO:0000256" key="4">
    <source>
        <dbReference type="ARBA" id="ARBA00022729"/>
    </source>
</evidence>
<evidence type="ECO:0000259" key="9">
    <source>
        <dbReference type="Pfam" id="PF12819"/>
    </source>
</evidence>
<proteinExistence type="predicted"/>
<dbReference type="STRING" id="4155.A0A022R7L4"/>
<keyword evidence="4 8" id="KW-0732">Signal</keyword>
<feature type="signal peptide" evidence="8">
    <location>
        <begin position="1"/>
        <end position="20"/>
    </location>
</feature>
<evidence type="ECO:0000256" key="6">
    <source>
        <dbReference type="ARBA" id="ARBA00022989"/>
    </source>
</evidence>
<feature type="domain" description="Malectin-like" evidence="9">
    <location>
        <begin position="28"/>
        <end position="352"/>
    </location>
</feature>
<evidence type="ECO:0000256" key="8">
    <source>
        <dbReference type="SAM" id="SignalP"/>
    </source>
</evidence>
<keyword evidence="11" id="KW-1185">Reference proteome</keyword>
<comment type="subcellular location">
    <subcellularLocation>
        <location evidence="1">Membrane</location>
        <topology evidence="1">Single-pass membrane protein</topology>
    </subcellularLocation>
</comment>
<protein>
    <recommendedName>
        <fullName evidence="9">Malectin-like domain-containing protein</fullName>
    </recommendedName>
</protein>
<sequence length="522" mass="59263">MGTFLFSYLVLSLFILSISAEDIFFLSIDCGSSDSYKDENSIAWTGDDNYVKTGKSHSVQSAKYSVSRVMDTMRVFTFPSKNCYHIDSVKQGQRVLVRASFLYGNYDNKSSPPIFSLYIDGAYWETVRTSMWEVVYHEVVYVLKKDSISVCLWTYPGTNDPFISALEVRGLALYRYVYRNDDEDYPLFLWKRFAFGSNQTVRYPSDPYDRIWTDRDVNYESLIPVSNNNATLTYYVGYGDGPPPAVLKHAVTCAAPPNYMAISIGESFPFNRPAYYIAYFSEVTQLKPNQNRSFRIQIDNGRYSQPILPPYGAYKEQFGYNITFSEKSKIYISPTGDSTLPPLINALEIFSVGKALINGTDDKDVEGLASLQKAFPVLQQWTGDPCLPDLHTWEWVYCDYYNYKPRPRVIELHLGGYGLSGVIPDFSSMDVLYGVDLSHNSLKGPVPDFFTRLRKLRTLDVSYNQLNGSVPASLAYIIDERGNPDLCIEGISCRASCSCRKMNKKTVTVFFGSIIPIIITYI</sequence>
<keyword evidence="6" id="KW-1133">Transmembrane helix</keyword>
<dbReference type="Pfam" id="PF12819">
    <property type="entry name" value="Malectin_like"/>
    <property type="match status" value="1"/>
</dbReference>
<dbReference type="GO" id="GO:0016020">
    <property type="term" value="C:membrane"/>
    <property type="evidence" value="ECO:0007669"/>
    <property type="project" value="UniProtKB-SubCell"/>
</dbReference>
<evidence type="ECO:0000256" key="5">
    <source>
        <dbReference type="ARBA" id="ARBA00022737"/>
    </source>
</evidence>
<dbReference type="Gene3D" id="3.80.10.10">
    <property type="entry name" value="Ribonuclease Inhibitor"/>
    <property type="match status" value="1"/>
</dbReference>
<dbReference type="SUPFAM" id="SSF52058">
    <property type="entry name" value="L domain-like"/>
    <property type="match status" value="1"/>
</dbReference>
<organism evidence="10 11">
    <name type="scientific">Erythranthe guttata</name>
    <name type="common">Yellow monkey flower</name>
    <name type="synonym">Mimulus guttatus</name>
    <dbReference type="NCBI Taxonomy" id="4155"/>
    <lineage>
        <taxon>Eukaryota</taxon>
        <taxon>Viridiplantae</taxon>
        <taxon>Streptophyta</taxon>
        <taxon>Embryophyta</taxon>
        <taxon>Tracheophyta</taxon>
        <taxon>Spermatophyta</taxon>
        <taxon>Magnoliopsida</taxon>
        <taxon>eudicotyledons</taxon>
        <taxon>Gunneridae</taxon>
        <taxon>Pentapetalae</taxon>
        <taxon>asterids</taxon>
        <taxon>lamiids</taxon>
        <taxon>Lamiales</taxon>
        <taxon>Phrymaceae</taxon>
        <taxon>Erythranthe</taxon>
    </lineage>
</organism>
<evidence type="ECO:0000256" key="3">
    <source>
        <dbReference type="ARBA" id="ARBA00022692"/>
    </source>
</evidence>
<evidence type="ECO:0000256" key="1">
    <source>
        <dbReference type="ARBA" id="ARBA00004167"/>
    </source>
</evidence>
<dbReference type="PANTHER" id="PTHR45631">
    <property type="entry name" value="OS07G0107800 PROTEIN-RELATED"/>
    <property type="match status" value="1"/>
</dbReference>
<evidence type="ECO:0000313" key="11">
    <source>
        <dbReference type="Proteomes" id="UP000030748"/>
    </source>
</evidence>
<name>A0A022R7L4_ERYGU</name>
<dbReference type="InterPro" id="IPR024788">
    <property type="entry name" value="Malectin-like_Carb-bd_dom"/>
</dbReference>
<evidence type="ECO:0000256" key="7">
    <source>
        <dbReference type="ARBA" id="ARBA00023136"/>
    </source>
</evidence>
<feature type="chain" id="PRO_5001504862" description="Malectin-like domain-containing protein" evidence="8">
    <location>
        <begin position="21"/>
        <end position="522"/>
    </location>
</feature>
<dbReference type="PANTHER" id="PTHR45631:SF44">
    <property type="entry name" value="CARBOHYDRATE-BINDING PROTEIN OF THE ER PROTEIN"/>
    <property type="match status" value="1"/>
</dbReference>
<evidence type="ECO:0000313" key="10">
    <source>
        <dbReference type="EMBL" id="EYU36241.1"/>
    </source>
</evidence>
<reference evidence="10 11" key="1">
    <citation type="journal article" date="2013" name="Proc. Natl. Acad. Sci. U.S.A.">
        <title>Fine-scale variation in meiotic recombination in Mimulus inferred from population shotgun sequencing.</title>
        <authorList>
            <person name="Hellsten U."/>
            <person name="Wright K.M."/>
            <person name="Jenkins J."/>
            <person name="Shu S."/>
            <person name="Yuan Y."/>
            <person name="Wessler S.R."/>
            <person name="Schmutz J."/>
            <person name="Willis J.H."/>
            <person name="Rokhsar D.S."/>
        </authorList>
    </citation>
    <scope>NUCLEOTIDE SEQUENCE [LARGE SCALE GENOMIC DNA]</scope>
    <source>
        <strain evidence="11">cv. DUN x IM62</strain>
    </source>
</reference>